<dbReference type="InterPro" id="IPR004114">
    <property type="entry name" value="THUMP_dom"/>
</dbReference>
<name>A0AA38UGZ3_9AGAR</name>
<dbReference type="GO" id="GO:0003723">
    <property type="term" value="F:RNA binding"/>
    <property type="evidence" value="ECO:0007669"/>
    <property type="project" value="UniProtKB-UniRule"/>
</dbReference>
<protein>
    <recommendedName>
        <fullName evidence="2">THUMP domain-containing protein</fullName>
    </recommendedName>
</protein>
<keyword evidence="4" id="KW-1185">Reference proteome</keyword>
<dbReference type="SMART" id="SM00981">
    <property type="entry name" value="THUMP"/>
    <property type="match status" value="1"/>
</dbReference>
<evidence type="ECO:0000256" key="1">
    <source>
        <dbReference type="PROSITE-ProRule" id="PRU00529"/>
    </source>
</evidence>
<evidence type="ECO:0000313" key="4">
    <source>
        <dbReference type="Proteomes" id="UP001163846"/>
    </source>
</evidence>
<keyword evidence="1" id="KW-0694">RNA-binding</keyword>
<gene>
    <name evidence="3" type="ORF">F5878DRAFT_532877</name>
</gene>
<dbReference type="FunFam" id="3.30.2300.10:FF:000001">
    <property type="entry name" value="THUMP domain-containing protein 1"/>
    <property type="match status" value="1"/>
</dbReference>
<reference evidence="3" key="1">
    <citation type="submission" date="2022-08" db="EMBL/GenBank/DDBJ databases">
        <authorList>
            <consortium name="DOE Joint Genome Institute"/>
            <person name="Min B."/>
            <person name="Riley R."/>
            <person name="Sierra-Patev S."/>
            <person name="Naranjo-Ortiz M."/>
            <person name="Looney B."/>
            <person name="Konkel Z."/>
            <person name="Slot J.C."/>
            <person name="Sakamoto Y."/>
            <person name="Steenwyk J.L."/>
            <person name="Rokas A."/>
            <person name="Carro J."/>
            <person name="Camarero S."/>
            <person name="Ferreira P."/>
            <person name="Molpeceres G."/>
            <person name="Ruiz-Duenas F.J."/>
            <person name="Serrano A."/>
            <person name="Henrissat B."/>
            <person name="Drula E."/>
            <person name="Hughes K.W."/>
            <person name="Mata J.L."/>
            <person name="Ishikawa N.K."/>
            <person name="Vargas-Isla R."/>
            <person name="Ushijima S."/>
            <person name="Smith C.A."/>
            <person name="Ahrendt S."/>
            <person name="Andreopoulos W."/>
            <person name="He G."/>
            <person name="Labutti K."/>
            <person name="Lipzen A."/>
            <person name="Ng V."/>
            <person name="Sandor L."/>
            <person name="Barry K."/>
            <person name="Martinez A.T."/>
            <person name="Xiao Y."/>
            <person name="Gibbons J.G."/>
            <person name="Terashima K."/>
            <person name="Hibbett D.S."/>
            <person name="Grigoriev I.V."/>
        </authorList>
    </citation>
    <scope>NUCLEOTIDE SEQUENCE</scope>
    <source>
        <strain evidence="3">TFB9207</strain>
    </source>
</reference>
<dbReference type="PANTHER" id="PTHR13452:SF10">
    <property type="entry name" value="THUMP DOMAIN-CONTAINING PROTEIN 1"/>
    <property type="match status" value="1"/>
</dbReference>
<feature type="domain" description="THUMP" evidence="2">
    <location>
        <begin position="116"/>
        <end position="223"/>
    </location>
</feature>
<proteinExistence type="predicted"/>
<dbReference type="Gene3D" id="3.30.2300.10">
    <property type="entry name" value="THUMP superfamily"/>
    <property type="match status" value="1"/>
</dbReference>
<accession>A0AA38UGZ3</accession>
<sequence length="252" mass="28643">IPSKRSVDGPGIWVSCVKGKEKQTVGELRDLFDSIAADIWPIDNPHLPDSDSEDEDPNQVSELSIEEQIKAEVTAYKRPKSEQRFVNCQTNTPCVVFISCKPPVDPVHLVETHIRNVKSTGATRTRYTHRFVPISATCYTSLPDMQTLCKSLLERYFAHSDESSIHSYKIELRMRNHSTLTRSSVIQSIAECVPEKYQVNLTNPDLFILVEIFKSVCGMSISTNYYRLHKYNVMELANDFVQDGNVEVTRIS</sequence>
<dbReference type="SUPFAM" id="SSF143437">
    <property type="entry name" value="THUMP domain-like"/>
    <property type="match status" value="1"/>
</dbReference>
<comment type="caution">
    <text evidence="3">The sequence shown here is derived from an EMBL/GenBank/DDBJ whole genome shotgun (WGS) entry which is preliminary data.</text>
</comment>
<dbReference type="Pfam" id="PF02926">
    <property type="entry name" value="THUMP"/>
    <property type="match status" value="1"/>
</dbReference>
<dbReference type="InterPro" id="IPR040183">
    <property type="entry name" value="THUMPD1-like"/>
</dbReference>
<evidence type="ECO:0000313" key="3">
    <source>
        <dbReference type="EMBL" id="KAJ3840825.1"/>
    </source>
</evidence>
<dbReference type="Proteomes" id="UP001163846">
    <property type="component" value="Unassembled WGS sequence"/>
</dbReference>
<dbReference type="PANTHER" id="PTHR13452">
    <property type="entry name" value="THUMP DOMAIN CONTAINING PROTEIN 1-RELATED"/>
    <property type="match status" value="1"/>
</dbReference>
<dbReference type="GO" id="GO:0006400">
    <property type="term" value="P:tRNA modification"/>
    <property type="evidence" value="ECO:0007669"/>
    <property type="project" value="InterPro"/>
</dbReference>
<evidence type="ECO:0000259" key="2">
    <source>
        <dbReference type="PROSITE" id="PS51165"/>
    </source>
</evidence>
<feature type="non-terminal residue" evidence="3">
    <location>
        <position position="252"/>
    </location>
</feature>
<organism evidence="3 4">
    <name type="scientific">Lentinula raphanica</name>
    <dbReference type="NCBI Taxonomy" id="153919"/>
    <lineage>
        <taxon>Eukaryota</taxon>
        <taxon>Fungi</taxon>
        <taxon>Dikarya</taxon>
        <taxon>Basidiomycota</taxon>
        <taxon>Agaricomycotina</taxon>
        <taxon>Agaricomycetes</taxon>
        <taxon>Agaricomycetidae</taxon>
        <taxon>Agaricales</taxon>
        <taxon>Marasmiineae</taxon>
        <taxon>Omphalotaceae</taxon>
        <taxon>Lentinula</taxon>
    </lineage>
</organism>
<dbReference type="AlphaFoldDB" id="A0AA38UGZ3"/>
<dbReference type="CDD" id="cd11717">
    <property type="entry name" value="THUMP_THUMPD1_like"/>
    <property type="match status" value="1"/>
</dbReference>
<dbReference type="EMBL" id="MU806062">
    <property type="protein sequence ID" value="KAJ3840825.1"/>
    <property type="molecule type" value="Genomic_DNA"/>
</dbReference>
<dbReference type="PROSITE" id="PS51165">
    <property type="entry name" value="THUMP"/>
    <property type="match status" value="1"/>
</dbReference>